<dbReference type="STRING" id="1334629.MFUL124B02_02150"/>
<dbReference type="InterPro" id="IPR036691">
    <property type="entry name" value="Endo/exonu/phosph_ase_sf"/>
</dbReference>
<dbReference type="RefSeq" id="WP_074948469.1">
    <property type="nucleotide sequence ID" value="NZ_BJXR01000025.1"/>
</dbReference>
<keyword evidence="5" id="KW-0378">Hydrolase</keyword>
<feature type="chain" id="PRO_5023091920" evidence="2">
    <location>
        <begin position="22"/>
        <end position="537"/>
    </location>
</feature>
<dbReference type="PROSITE" id="PS51257">
    <property type="entry name" value="PROKAR_LIPOPROTEIN"/>
    <property type="match status" value="1"/>
</dbReference>
<gene>
    <name evidence="4" type="ORF">MFU01_27590</name>
    <name evidence="5" type="ORF">SAMN05443572_101253</name>
</gene>
<dbReference type="OrthoDB" id="5508071at2"/>
<organism evidence="4 7">
    <name type="scientific">Myxococcus fulvus</name>
    <dbReference type="NCBI Taxonomy" id="33"/>
    <lineage>
        <taxon>Bacteria</taxon>
        <taxon>Pseudomonadati</taxon>
        <taxon>Myxococcota</taxon>
        <taxon>Myxococcia</taxon>
        <taxon>Myxococcales</taxon>
        <taxon>Cystobacterineae</taxon>
        <taxon>Myxococcaceae</taxon>
        <taxon>Myxococcus</taxon>
    </lineage>
</organism>
<protein>
    <submittedName>
        <fullName evidence="5">Metal-dependent hydrolase, endonuclease/exonuclease/phosphatase family</fullName>
    </submittedName>
</protein>
<reference evidence="5 6" key="1">
    <citation type="submission" date="2016-10" db="EMBL/GenBank/DDBJ databases">
        <authorList>
            <person name="Varghese N."/>
            <person name="Submissions S."/>
        </authorList>
    </citation>
    <scope>NUCLEOTIDE SEQUENCE [LARGE SCALE GENOMIC DNA]</scope>
    <source>
        <strain evidence="5 6">DSM 16525</strain>
    </source>
</reference>
<evidence type="ECO:0000313" key="7">
    <source>
        <dbReference type="Proteomes" id="UP000321514"/>
    </source>
</evidence>
<comment type="caution">
    <text evidence="4">The sequence shown here is derived from an EMBL/GenBank/DDBJ whole genome shotgun (WGS) entry which is preliminary data.</text>
</comment>
<dbReference type="Proteomes" id="UP000321514">
    <property type="component" value="Unassembled WGS sequence"/>
</dbReference>
<name>A0A511T269_MYXFU</name>
<dbReference type="Pfam" id="PF03372">
    <property type="entry name" value="Exo_endo_phos"/>
    <property type="match status" value="1"/>
</dbReference>
<evidence type="ECO:0000313" key="4">
    <source>
        <dbReference type="EMBL" id="GEN07722.1"/>
    </source>
</evidence>
<keyword evidence="5" id="KW-0255">Endonuclease</keyword>
<dbReference type="SUPFAM" id="SSF56219">
    <property type="entry name" value="DNase I-like"/>
    <property type="match status" value="1"/>
</dbReference>
<dbReference type="AlphaFoldDB" id="A0A511T269"/>
<sequence>MKKTLSYLACAVVSLTVFALACGESDPPKTPLPLPDGGVMWAECNPQQDGGGCGAGEECRFVPFYDRSVCVRPCDEQGACGQAEAACCPTGEARDGGDATFCLPTEVCEATPDAGAGDAGEDGGSLTDDGGTLEDAGPSTETDAGTPDAGGPVIVDDAGTTTDAGGPVIVDDAGTTTDAGGPVIVDDAGTTDAGGPVIVDDAGTTIDAGTPVDAGPGTTDDAGTTVDAGSPIDAGPGPTDDAGTTIDAGSPVDAGTPDAGSTDAGSPTDGGPAPGTYTNIRVMAANLSSGNGQDYDPGHGIRLMQGVDPDVVLIQEFNYKSDSVADITSLVNQVGPGFHYYREGGAQIPNGVISRWPILASGEWKDPEVDNRDFAWARIDIPGPKDLWVVSVHLLTRSSGARNTEAAEIVSKVRGNVPESDYLVIGGDFNTDSFSESCFTTFKNVVVTSAPYPADKNGKTGTNASREKPYDHVLVDADLNQYRTPTVIGSNSFPNGLVLDSRVYTPLSDIAPVQSNDSGAPSMQHMGVIKDFRVPAF</sequence>
<evidence type="ECO:0000256" key="1">
    <source>
        <dbReference type="SAM" id="MobiDB-lite"/>
    </source>
</evidence>
<keyword evidence="5" id="KW-0540">Nuclease</keyword>
<feature type="compositionally biased region" description="Low complexity" evidence="1">
    <location>
        <begin position="124"/>
        <end position="135"/>
    </location>
</feature>
<keyword evidence="6" id="KW-1185">Reference proteome</keyword>
<dbReference type="Proteomes" id="UP000183760">
    <property type="component" value="Unassembled WGS sequence"/>
</dbReference>
<feature type="signal peptide" evidence="2">
    <location>
        <begin position="1"/>
        <end position="21"/>
    </location>
</feature>
<dbReference type="GO" id="GO:0004519">
    <property type="term" value="F:endonuclease activity"/>
    <property type="evidence" value="ECO:0007669"/>
    <property type="project" value="UniProtKB-KW"/>
</dbReference>
<evidence type="ECO:0000313" key="5">
    <source>
        <dbReference type="EMBL" id="SES81849.1"/>
    </source>
</evidence>
<dbReference type="Gene3D" id="3.60.10.10">
    <property type="entry name" value="Endonuclease/exonuclease/phosphatase"/>
    <property type="match status" value="1"/>
</dbReference>
<evidence type="ECO:0000313" key="6">
    <source>
        <dbReference type="Proteomes" id="UP000183760"/>
    </source>
</evidence>
<dbReference type="EMBL" id="BJXR01000025">
    <property type="protein sequence ID" value="GEN07722.1"/>
    <property type="molecule type" value="Genomic_DNA"/>
</dbReference>
<feature type="domain" description="Endonuclease/exonuclease/phosphatase" evidence="3">
    <location>
        <begin position="302"/>
        <end position="490"/>
    </location>
</feature>
<dbReference type="InterPro" id="IPR005135">
    <property type="entry name" value="Endo/exonuclease/phosphatase"/>
</dbReference>
<evidence type="ECO:0000259" key="3">
    <source>
        <dbReference type="Pfam" id="PF03372"/>
    </source>
</evidence>
<keyword evidence="2" id="KW-0732">Signal</keyword>
<reference evidence="4 7" key="2">
    <citation type="submission" date="2019-07" db="EMBL/GenBank/DDBJ databases">
        <title>Whole genome shotgun sequence of Myxococcus fulvus NBRC 100333.</title>
        <authorList>
            <person name="Hosoyama A."/>
            <person name="Uohara A."/>
            <person name="Ohji S."/>
            <person name="Ichikawa N."/>
        </authorList>
    </citation>
    <scope>NUCLEOTIDE SEQUENCE [LARGE SCALE GENOMIC DNA]</scope>
    <source>
        <strain evidence="4 7">NBRC 100333</strain>
    </source>
</reference>
<feature type="compositionally biased region" description="Low complexity" evidence="1">
    <location>
        <begin position="212"/>
        <end position="229"/>
    </location>
</feature>
<accession>A0A511T269</accession>
<proteinExistence type="predicted"/>
<dbReference type="EMBL" id="FOIB01000001">
    <property type="protein sequence ID" value="SES81849.1"/>
    <property type="molecule type" value="Genomic_DNA"/>
</dbReference>
<evidence type="ECO:0000256" key="2">
    <source>
        <dbReference type="SAM" id="SignalP"/>
    </source>
</evidence>
<feature type="region of interest" description="Disordered" evidence="1">
    <location>
        <begin position="113"/>
        <end position="276"/>
    </location>
</feature>
<dbReference type="GO" id="GO:0016787">
    <property type="term" value="F:hydrolase activity"/>
    <property type="evidence" value="ECO:0007669"/>
    <property type="project" value="UniProtKB-KW"/>
</dbReference>